<evidence type="ECO:0000313" key="14">
    <source>
        <dbReference type="Proteomes" id="UP000602905"/>
    </source>
</evidence>
<dbReference type="Pfam" id="PF00787">
    <property type="entry name" value="PX"/>
    <property type="match status" value="1"/>
</dbReference>
<evidence type="ECO:0000256" key="5">
    <source>
        <dbReference type="ARBA" id="ARBA00014268"/>
    </source>
</evidence>
<dbReference type="SUPFAM" id="SSF64268">
    <property type="entry name" value="PX domain"/>
    <property type="match status" value="1"/>
</dbReference>
<evidence type="ECO:0000256" key="1">
    <source>
        <dbReference type="ARBA" id="ARBA00002474"/>
    </source>
</evidence>
<organism evidence="13 14">
    <name type="scientific">Rhizoctonia solani</name>
    <dbReference type="NCBI Taxonomy" id="456999"/>
    <lineage>
        <taxon>Eukaryota</taxon>
        <taxon>Fungi</taxon>
        <taxon>Dikarya</taxon>
        <taxon>Basidiomycota</taxon>
        <taxon>Agaricomycotina</taxon>
        <taxon>Agaricomycetes</taxon>
        <taxon>Cantharellales</taxon>
        <taxon>Ceratobasidiaceae</taxon>
        <taxon>Rhizoctonia</taxon>
    </lineage>
</organism>
<dbReference type="Gene3D" id="1.20.1270.60">
    <property type="entry name" value="Arfaptin homology (AH) domain/BAR domain"/>
    <property type="match status" value="1"/>
</dbReference>
<keyword evidence="8" id="KW-0653">Protein transport</keyword>
<dbReference type="Proteomes" id="UP000602905">
    <property type="component" value="Unassembled WGS sequence"/>
</dbReference>
<comment type="caution">
    <text evidence="13">The sequence shown here is derived from an EMBL/GenBank/DDBJ whole genome shotgun (WGS) entry which is preliminary data.</text>
</comment>
<dbReference type="Gene3D" id="1.50.10.10">
    <property type="match status" value="1"/>
</dbReference>
<dbReference type="SUPFAM" id="SSF48208">
    <property type="entry name" value="Six-hairpin glycosidases"/>
    <property type="match status" value="1"/>
</dbReference>
<dbReference type="GO" id="GO:0042147">
    <property type="term" value="P:retrograde transport, endosome to Golgi"/>
    <property type="evidence" value="ECO:0007669"/>
    <property type="project" value="InterPro"/>
</dbReference>
<dbReference type="InterPro" id="IPR027267">
    <property type="entry name" value="AH/BAR_dom_sf"/>
</dbReference>
<evidence type="ECO:0000256" key="10">
    <source>
        <dbReference type="SAM" id="MobiDB-lite"/>
    </source>
</evidence>
<comment type="function">
    <text evidence="1">Required for vacuolar protein sorting.</text>
</comment>
<dbReference type="AlphaFoldDB" id="A0A8H7HS76"/>
<evidence type="ECO:0000256" key="4">
    <source>
        <dbReference type="ARBA" id="ARBA00010883"/>
    </source>
</evidence>
<sequence>MYSLSLFPGLLLLGGSLAQSTSYSDTIFSPSIAEKYNRIAANYRPGVFPHNSTANGSWIWMDKDWWTSGFFPGSLYLLEERKKLCPYDKSLNSVDWLTYARHWRNPNNVTAVNAVKNFAGLLANRYSSVVGCTRSKNSTAPDEFSVIIDNMMNLEVLCTAAELSGNQTLAEIALSHANKTITYGVRPDGSSPHAIIFNETTGAFMREDTIQGYARNSTWTRGQAWGIYGFAKMFNITTQPQYLETSRRMAELFLSRLPSVGVPPWDFDAPESNPPADTSAATIAAEGLFILSAGEAHVQNTTGANYYSERAVKLLSDTFNFAFNPSWESILSNATSYYAIGDKNIALIYGDYYPLQAGNSMLKLGLASSDATIPDGYATAYAAVDPMGSGDTSVNALHRVLATTDLPAAAIERIVNLVSTRPRVSRLEFFIALALAGLAQAGKDVTIEQVAQAAQQNALPEPSIDLTRLSTTTSTLGYNPSPPPALPSFEPRPVSQRTQTYDDPWNTNSIVRRPTAVPDPFAGNYNEPPGNPPPGAGTSLLSSGLPTGWWRRQDSAIVTIIPEKQGFLLNRYFVYAVQTERGVVQRRYSEFAWLWDCLIRRYPFRVVPSLPPKRIGPDDQFLEQRRYYIVTEAKIKRSSIFQTWSSSIPEPHLEIWRKQNSISLEEESLSKRVERLEEMSVPGDCAEKLAAVRKKLPGLVDHWTRISVIVDRLIKRREGAAADLTRLTMTLNSLTEHNTSCTLRGESDDCDLCAGVRTGLGRVAARTGGLGEELDGRSRVLNSTLMEAVKSQRDLYLAFQALFARQDRLGGDTVDKLKKRVETAGAKHILIVNSLEGLQGSAKTKAQDEADKLRSSIEKDQHQIHTLLNRRVFIQYCMWHELRVVLHNRENALLSLAIQQFVREESEFSGRVHSTWTALSDEVENMPHE</sequence>
<protein>
    <recommendedName>
        <fullName evidence="5">Sorting nexin MVP1</fullName>
    </recommendedName>
</protein>
<evidence type="ECO:0000313" key="13">
    <source>
        <dbReference type="EMBL" id="KAF8704769.1"/>
    </source>
</evidence>
<dbReference type="GO" id="GO:0006623">
    <property type="term" value="P:protein targeting to vacuole"/>
    <property type="evidence" value="ECO:0007669"/>
    <property type="project" value="TreeGrafter"/>
</dbReference>
<dbReference type="EMBL" id="JACYCD010000054">
    <property type="protein sequence ID" value="KAF8704769.1"/>
    <property type="molecule type" value="Genomic_DNA"/>
</dbReference>
<feature type="signal peptide" evidence="11">
    <location>
        <begin position="1"/>
        <end position="18"/>
    </location>
</feature>
<name>A0A8H7HS76_9AGAM</name>
<evidence type="ECO:0000256" key="7">
    <source>
        <dbReference type="ARBA" id="ARBA00022490"/>
    </source>
</evidence>
<dbReference type="CDD" id="cd07597">
    <property type="entry name" value="BAR_SNX8"/>
    <property type="match status" value="1"/>
</dbReference>
<dbReference type="InterPro" id="IPR008928">
    <property type="entry name" value="6-hairpin_glycosidase_sf"/>
</dbReference>
<feature type="domain" description="PX" evidence="12">
    <location>
        <begin position="553"/>
        <end position="679"/>
    </location>
</feature>
<feature type="region of interest" description="Disordered" evidence="10">
    <location>
        <begin position="476"/>
        <end position="540"/>
    </location>
</feature>
<evidence type="ECO:0000256" key="2">
    <source>
        <dbReference type="ARBA" id="ARBA00004287"/>
    </source>
</evidence>
<dbReference type="GO" id="GO:0005975">
    <property type="term" value="P:carbohydrate metabolic process"/>
    <property type="evidence" value="ECO:0007669"/>
    <property type="project" value="InterPro"/>
</dbReference>
<evidence type="ECO:0000256" key="3">
    <source>
        <dbReference type="ARBA" id="ARBA00004496"/>
    </source>
</evidence>
<keyword evidence="7" id="KW-0963">Cytoplasm</keyword>
<evidence type="ECO:0000256" key="9">
    <source>
        <dbReference type="ARBA" id="ARBA00023136"/>
    </source>
</evidence>
<dbReference type="InterPro" id="IPR028662">
    <property type="entry name" value="SNX8/Mvp1"/>
</dbReference>
<evidence type="ECO:0000256" key="11">
    <source>
        <dbReference type="SAM" id="SignalP"/>
    </source>
</evidence>
<dbReference type="GO" id="GO:0003824">
    <property type="term" value="F:catalytic activity"/>
    <property type="evidence" value="ECO:0007669"/>
    <property type="project" value="UniProtKB-ARBA"/>
</dbReference>
<proteinExistence type="inferred from homology"/>
<dbReference type="InterPro" id="IPR045734">
    <property type="entry name" value="Snx8_BAR_dom"/>
</dbReference>
<accession>A0A8H7HS76</accession>
<dbReference type="GO" id="GO:0032266">
    <property type="term" value="F:phosphatidylinositol-3-phosphate binding"/>
    <property type="evidence" value="ECO:0007669"/>
    <property type="project" value="TreeGrafter"/>
</dbReference>
<dbReference type="Gene3D" id="1.10.238.10">
    <property type="entry name" value="EF-hand"/>
    <property type="match status" value="1"/>
</dbReference>
<evidence type="ECO:0000256" key="8">
    <source>
        <dbReference type="ARBA" id="ARBA00022927"/>
    </source>
</evidence>
<dbReference type="Pfam" id="PF19566">
    <property type="entry name" value="Snx8_BAR_dom"/>
    <property type="match status" value="1"/>
</dbReference>
<feature type="non-terminal residue" evidence="13">
    <location>
        <position position="1"/>
    </location>
</feature>
<dbReference type="PANTHER" id="PTHR47554:SF1">
    <property type="entry name" value="SORTING NEXIN MVP1"/>
    <property type="match status" value="1"/>
</dbReference>
<dbReference type="GO" id="GO:0005829">
    <property type="term" value="C:cytosol"/>
    <property type="evidence" value="ECO:0007669"/>
    <property type="project" value="GOC"/>
</dbReference>
<dbReference type="OrthoDB" id="10064318at2759"/>
<dbReference type="GO" id="GO:0005768">
    <property type="term" value="C:endosome"/>
    <property type="evidence" value="ECO:0007669"/>
    <property type="project" value="TreeGrafter"/>
</dbReference>
<keyword evidence="11" id="KW-0732">Signal</keyword>
<comment type="similarity">
    <text evidence="4">Belongs to the sorting nexin family.</text>
</comment>
<evidence type="ECO:0000259" key="12">
    <source>
        <dbReference type="PROSITE" id="PS50195"/>
    </source>
</evidence>
<feature type="chain" id="PRO_5034016715" description="Sorting nexin MVP1" evidence="11">
    <location>
        <begin position="19"/>
        <end position="929"/>
    </location>
</feature>
<gene>
    <name evidence="13" type="ORF">RHS03_05840</name>
</gene>
<dbReference type="InterPro" id="IPR012341">
    <property type="entry name" value="6hp_glycosidase-like_sf"/>
</dbReference>
<dbReference type="InterPro" id="IPR036871">
    <property type="entry name" value="PX_dom_sf"/>
</dbReference>
<dbReference type="InterPro" id="IPR001683">
    <property type="entry name" value="PX_dom"/>
</dbReference>
<dbReference type="PROSITE" id="PS50195">
    <property type="entry name" value="PX"/>
    <property type="match status" value="1"/>
</dbReference>
<keyword evidence="6" id="KW-0813">Transport</keyword>
<dbReference type="PANTHER" id="PTHR47554">
    <property type="entry name" value="SORTING NEXIN MVP1"/>
    <property type="match status" value="1"/>
</dbReference>
<feature type="compositionally biased region" description="Polar residues" evidence="10">
    <location>
        <begin position="495"/>
        <end position="510"/>
    </location>
</feature>
<dbReference type="GO" id="GO:0016020">
    <property type="term" value="C:membrane"/>
    <property type="evidence" value="ECO:0007669"/>
    <property type="project" value="UniProtKB-SubCell"/>
</dbReference>
<reference evidence="13" key="1">
    <citation type="submission" date="2020-09" db="EMBL/GenBank/DDBJ databases">
        <title>Comparative genome analyses of four rice-infecting Rhizoctonia solani isolates reveal extensive enrichment of homogalacturonan modification genes.</title>
        <authorList>
            <person name="Lee D.-Y."/>
            <person name="Jeon J."/>
            <person name="Kim K.-T."/>
            <person name="Cheong K."/>
            <person name="Song H."/>
            <person name="Choi G."/>
            <person name="Ko J."/>
            <person name="Opiyo S.O."/>
            <person name="Zuo S."/>
            <person name="Madhav S."/>
            <person name="Lee Y.-H."/>
            <person name="Wang G.-L."/>
        </authorList>
    </citation>
    <scope>NUCLEOTIDE SEQUENCE</scope>
    <source>
        <strain evidence="13">AG1-IA WGL</strain>
    </source>
</reference>
<comment type="subcellular location">
    <subcellularLocation>
        <location evidence="3">Cytoplasm</location>
    </subcellularLocation>
    <subcellularLocation>
        <location evidence="2">Membrane</location>
        <topology evidence="2">Peripheral membrane protein</topology>
        <orientation evidence="2">Cytoplasmic side</orientation>
    </subcellularLocation>
</comment>
<evidence type="ECO:0000256" key="6">
    <source>
        <dbReference type="ARBA" id="ARBA00022448"/>
    </source>
</evidence>
<dbReference type="Gene3D" id="3.30.1520.10">
    <property type="entry name" value="Phox-like domain"/>
    <property type="match status" value="1"/>
</dbReference>
<keyword evidence="9" id="KW-0472">Membrane</keyword>